<keyword evidence="3" id="KW-1185">Reference proteome</keyword>
<protein>
    <submittedName>
        <fullName evidence="2">REP element-mobilizing transposase RayT</fullName>
    </submittedName>
</protein>
<dbReference type="InterPro" id="IPR036515">
    <property type="entry name" value="Transposase_17_sf"/>
</dbReference>
<dbReference type="GO" id="GO:0006313">
    <property type="term" value="P:DNA transposition"/>
    <property type="evidence" value="ECO:0007669"/>
    <property type="project" value="InterPro"/>
</dbReference>
<dbReference type="GO" id="GO:0004803">
    <property type="term" value="F:transposase activity"/>
    <property type="evidence" value="ECO:0007669"/>
    <property type="project" value="InterPro"/>
</dbReference>
<reference evidence="2 3" key="1">
    <citation type="submission" date="2016-10" db="EMBL/GenBank/DDBJ databases">
        <authorList>
            <person name="de Groot N.N."/>
        </authorList>
    </citation>
    <scope>NUCLEOTIDE SEQUENCE [LARGE SCALE GENOMIC DNA]</scope>
    <source>
        <strain evidence="2 3">DSM 28286</strain>
    </source>
</reference>
<feature type="domain" description="Transposase IS200-like" evidence="1">
    <location>
        <begin position="7"/>
        <end position="124"/>
    </location>
</feature>
<name>A0A1I5UEB0_9BACT</name>
<evidence type="ECO:0000259" key="1">
    <source>
        <dbReference type="SMART" id="SM01321"/>
    </source>
</evidence>
<dbReference type="RefSeq" id="WP_090656907.1">
    <property type="nucleotide sequence ID" value="NZ_FOXQ01000003.1"/>
</dbReference>
<dbReference type="STRING" id="1465490.SAMN05444277_103236"/>
<dbReference type="Proteomes" id="UP000199031">
    <property type="component" value="Unassembled WGS sequence"/>
</dbReference>
<evidence type="ECO:0000313" key="3">
    <source>
        <dbReference type="Proteomes" id="UP000199031"/>
    </source>
</evidence>
<dbReference type="OrthoDB" id="9788881at2"/>
<dbReference type="SUPFAM" id="SSF143422">
    <property type="entry name" value="Transposase IS200-like"/>
    <property type="match status" value="1"/>
</dbReference>
<dbReference type="PANTHER" id="PTHR34322">
    <property type="entry name" value="TRANSPOSASE, Y1_TNP DOMAIN-CONTAINING"/>
    <property type="match status" value="1"/>
</dbReference>
<dbReference type="SMART" id="SM01321">
    <property type="entry name" value="Y1_Tnp"/>
    <property type="match status" value="1"/>
</dbReference>
<dbReference type="Gene3D" id="3.30.70.1290">
    <property type="entry name" value="Transposase IS200-like"/>
    <property type="match status" value="1"/>
</dbReference>
<evidence type="ECO:0000313" key="2">
    <source>
        <dbReference type="EMBL" id="SFP93601.1"/>
    </source>
</evidence>
<sequence length="186" mass="22247">MYKEPLQPGNFYHIYNRGNNKENIFKEEKNYAYFLQLWKKYIVAVADTYCYTLLPNHFHFLLYTKENADAKILSQAFSNMFNAYTKTINKVYQRTGSLFQERFGRKKITDESYYTTIIFYIHANPQKHGLTKDFTEYTHSSYQSLLSEKPTLLNRQKVFEWFGNKKGFVHLHLTNKNLSDNFPLNL</sequence>
<dbReference type="EMBL" id="FOXQ01000003">
    <property type="protein sequence ID" value="SFP93601.1"/>
    <property type="molecule type" value="Genomic_DNA"/>
</dbReference>
<proteinExistence type="predicted"/>
<dbReference type="AlphaFoldDB" id="A0A1I5UEB0"/>
<dbReference type="InterPro" id="IPR002686">
    <property type="entry name" value="Transposase_17"/>
</dbReference>
<accession>A0A1I5UEB0</accession>
<organism evidence="2 3">
    <name type="scientific">Parafilimonas terrae</name>
    <dbReference type="NCBI Taxonomy" id="1465490"/>
    <lineage>
        <taxon>Bacteria</taxon>
        <taxon>Pseudomonadati</taxon>
        <taxon>Bacteroidota</taxon>
        <taxon>Chitinophagia</taxon>
        <taxon>Chitinophagales</taxon>
        <taxon>Chitinophagaceae</taxon>
        <taxon>Parafilimonas</taxon>
    </lineage>
</organism>
<gene>
    <name evidence="2" type="ORF">SAMN05444277_103236</name>
</gene>
<dbReference type="PANTHER" id="PTHR34322:SF2">
    <property type="entry name" value="TRANSPOSASE IS200-LIKE DOMAIN-CONTAINING PROTEIN"/>
    <property type="match status" value="1"/>
</dbReference>
<dbReference type="GO" id="GO:0003677">
    <property type="term" value="F:DNA binding"/>
    <property type="evidence" value="ECO:0007669"/>
    <property type="project" value="InterPro"/>
</dbReference>